<gene>
    <name evidence="2" type="ORF">H6P81_014642</name>
</gene>
<name>A0AAV7E3A3_ARIFI</name>
<evidence type="ECO:0000313" key="3">
    <source>
        <dbReference type="Proteomes" id="UP000825729"/>
    </source>
</evidence>
<accession>A0AAV7E3A3</accession>
<evidence type="ECO:0000313" key="2">
    <source>
        <dbReference type="EMBL" id="KAG9443302.1"/>
    </source>
</evidence>
<proteinExistence type="predicted"/>
<keyword evidence="3" id="KW-1185">Reference proteome</keyword>
<dbReference type="Proteomes" id="UP000825729">
    <property type="component" value="Unassembled WGS sequence"/>
</dbReference>
<evidence type="ECO:0000256" key="1">
    <source>
        <dbReference type="SAM" id="MobiDB-lite"/>
    </source>
</evidence>
<feature type="region of interest" description="Disordered" evidence="1">
    <location>
        <begin position="51"/>
        <end position="77"/>
    </location>
</feature>
<reference evidence="2 3" key="1">
    <citation type="submission" date="2021-07" db="EMBL/GenBank/DDBJ databases">
        <title>The Aristolochia fimbriata genome: insights into angiosperm evolution, floral development and chemical biosynthesis.</title>
        <authorList>
            <person name="Jiao Y."/>
        </authorList>
    </citation>
    <scope>NUCLEOTIDE SEQUENCE [LARGE SCALE GENOMIC DNA]</scope>
    <source>
        <strain evidence="2">IBCAS-2021</strain>
        <tissue evidence="2">Leaf</tissue>
    </source>
</reference>
<dbReference type="AlphaFoldDB" id="A0AAV7E3A3"/>
<sequence length="98" mass="10894">MGRSRTARPLVLLDVDVTSHMDRSCMHALSAKKPSDVTYILRKEKANHEAPLKPCTGESVSGRAPRDSALISPYTNRARSPPIKQNLTCVWRYGPAYV</sequence>
<comment type="caution">
    <text evidence="2">The sequence shown here is derived from an EMBL/GenBank/DDBJ whole genome shotgun (WGS) entry which is preliminary data.</text>
</comment>
<organism evidence="2 3">
    <name type="scientific">Aristolochia fimbriata</name>
    <name type="common">White veined hardy Dutchman's pipe vine</name>
    <dbReference type="NCBI Taxonomy" id="158543"/>
    <lineage>
        <taxon>Eukaryota</taxon>
        <taxon>Viridiplantae</taxon>
        <taxon>Streptophyta</taxon>
        <taxon>Embryophyta</taxon>
        <taxon>Tracheophyta</taxon>
        <taxon>Spermatophyta</taxon>
        <taxon>Magnoliopsida</taxon>
        <taxon>Magnoliidae</taxon>
        <taxon>Piperales</taxon>
        <taxon>Aristolochiaceae</taxon>
        <taxon>Aristolochia</taxon>
    </lineage>
</organism>
<protein>
    <submittedName>
        <fullName evidence="2">Uncharacterized protein</fullName>
    </submittedName>
</protein>
<dbReference type="EMBL" id="JAINDJ010000006">
    <property type="protein sequence ID" value="KAG9443302.1"/>
    <property type="molecule type" value="Genomic_DNA"/>
</dbReference>